<dbReference type="Pfam" id="PF07980">
    <property type="entry name" value="SusD_RagB"/>
    <property type="match status" value="1"/>
</dbReference>
<name>A0AAW7XFX5_9GAMM</name>
<sequence length="81" mass="9435">WAYGQSSYVKKYTNWYNQESEDVNSRSGINYRAIRLADVYLMYAEAVLMDTGDFNTAITYIDKVRARAGVKTLQEYMNENV</sequence>
<evidence type="ECO:0000259" key="6">
    <source>
        <dbReference type="Pfam" id="PF07980"/>
    </source>
</evidence>
<keyword evidence="3" id="KW-0732">Signal</keyword>
<dbReference type="AlphaFoldDB" id="A0AAW7XFX5"/>
<reference evidence="7" key="1">
    <citation type="submission" date="2023-07" db="EMBL/GenBank/DDBJ databases">
        <title>Genome content predicts the carbon catabolic preferences of heterotrophic bacteria.</title>
        <authorList>
            <person name="Gralka M."/>
        </authorList>
    </citation>
    <scope>NUCLEOTIDE SEQUENCE</scope>
    <source>
        <strain evidence="7">I3M17_2</strain>
    </source>
</reference>
<evidence type="ECO:0000256" key="1">
    <source>
        <dbReference type="ARBA" id="ARBA00004442"/>
    </source>
</evidence>
<dbReference type="Gene3D" id="1.25.40.390">
    <property type="match status" value="1"/>
</dbReference>
<comment type="caution">
    <text evidence="7">The sequence shown here is derived from an EMBL/GenBank/DDBJ whole genome shotgun (WGS) entry which is preliminary data.</text>
</comment>
<dbReference type="RefSeq" id="WP_303494701.1">
    <property type="nucleotide sequence ID" value="NZ_JAUOPB010000474.1"/>
</dbReference>
<keyword evidence="4" id="KW-0472">Membrane</keyword>
<feature type="non-terminal residue" evidence="7">
    <location>
        <position position="81"/>
    </location>
</feature>
<protein>
    <submittedName>
        <fullName evidence="7">RagB/SusD family nutrient uptake outer membrane protein</fullName>
    </submittedName>
</protein>
<evidence type="ECO:0000256" key="2">
    <source>
        <dbReference type="ARBA" id="ARBA00006275"/>
    </source>
</evidence>
<gene>
    <name evidence="7" type="ORF">Q4521_22370</name>
</gene>
<evidence type="ECO:0000256" key="3">
    <source>
        <dbReference type="ARBA" id="ARBA00022729"/>
    </source>
</evidence>
<dbReference type="InterPro" id="IPR012944">
    <property type="entry name" value="SusD_RagB_dom"/>
</dbReference>
<proteinExistence type="inferred from homology"/>
<organism evidence="7 8">
    <name type="scientific">Saccharophagus degradans</name>
    <dbReference type="NCBI Taxonomy" id="86304"/>
    <lineage>
        <taxon>Bacteria</taxon>
        <taxon>Pseudomonadati</taxon>
        <taxon>Pseudomonadota</taxon>
        <taxon>Gammaproteobacteria</taxon>
        <taxon>Cellvibrionales</taxon>
        <taxon>Cellvibrionaceae</taxon>
        <taxon>Saccharophagus</taxon>
    </lineage>
</organism>
<feature type="non-terminal residue" evidence="7">
    <location>
        <position position="1"/>
    </location>
</feature>
<dbReference type="EMBL" id="JAUOPB010000474">
    <property type="protein sequence ID" value="MDO6425239.1"/>
    <property type="molecule type" value="Genomic_DNA"/>
</dbReference>
<feature type="domain" description="RagB/SusD" evidence="6">
    <location>
        <begin position="8"/>
        <end position="77"/>
    </location>
</feature>
<comment type="similarity">
    <text evidence="2">Belongs to the SusD family.</text>
</comment>
<evidence type="ECO:0000313" key="8">
    <source>
        <dbReference type="Proteomes" id="UP001169760"/>
    </source>
</evidence>
<evidence type="ECO:0000256" key="4">
    <source>
        <dbReference type="ARBA" id="ARBA00023136"/>
    </source>
</evidence>
<comment type="subcellular location">
    <subcellularLocation>
        <location evidence="1">Cell outer membrane</location>
    </subcellularLocation>
</comment>
<dbReference type="SUPFAM" id="SSF48452">
    <property type="entry name" value="TPR-like"/>
    <property type="match status" value="1"/>
</dbReference>
<dbReference type="InterPro" id="IPR011990">
    <property type="entry name" value="TPR-like_helical_dom_sf"/>
</dbReference>
<dbReference type="GO" id="GO:0009279">
    <property type="term" value="C:cell outer membrane"/>
    <property type="evidence" value="ECO:0007669"/>
    <property type="project" value="UniProtKB-SubCell"/>
</dbReference>
<evidence type="ECO:0000256" key="5">
    <source>
        <dbReference type="ARBA" id="ARBA00023237"/>
    </source>
</evidence>
<evidence type="ECO:0000313" key="7">
    <source>
        <dbReference type="EMBL" id="MDO6425239.1"/>
    </source>
</evidence>
<dbReference type="Proteomes" id="UP001169760">
    <property type="component" value="Unassembled WGS sequence"/>
</dbReference>
<keyword evidence="5" id="KW-0998">Cell outer membrane</keyword>
<accession>A0AAW7XFX5</accession>